<dbReference type="InterPro" id="IPR027417">
    <property type="entry name" value="P-loop_NTPase"/>
</dbReference>
<dbReference type="InterPro" id="IPR003593">
    <property type="entry name" value="AAA+_ATPase"/>
</dbReference>
<evidence type="ECO:0000256" key="2">
    <source>
        <dbReference type="ARBA" id="ARBA00022741"/>
    </source>
</evidence>
<dbReference type="STRING" id="1121416.SAMN02745220_00427"/>
<dbReference type="Proteomes" id="UP000184603">
    <property type="component" value="Unassembled WGS sequence"/>
</dbReference>
<dbReference type="Pfam" id="PF16326">
    <property type="entry name" value="ABC_tran_CTD"/>
    <property type="match status" value="1"/>
</dbReference>
<dbReference type="GO" id="GO:0003677">
    <property type="term" value="F:DNA binding"/>
    <property type="evidence" value="ECO:0007669"/>
    <property type="project" value="InterPro"/>
</dbReference>
<dbReference type="PROSITE" id="PS50893">
    <property type="entry name" value="ABC_TRANSPORTER_2"/>
    <property type="match status" value="2"/>
</dbReference>
<protein>
    <submittedName>
        <fullName evidence="9">ATP-binding cassette, subfamily F, member 3</fullName>
    </submittedName>
</protein>
<gene>
    <name evidence="9" type="ORF">SAMN02745220_00427</name>
</gene>
<dbReference type="SMART" id="SM00382">
    <property type="entry name" value="AAA"/>
    <property type="match status" value="2"/>
</dbReference>
<dbReference type="InterPro" id="IPR017871">
    <property type="entry name" value="ABC_transporter-like_CS"/>
</dbReference>
<keyword evidence="1" id="KW-0677">Repeat</keyword>
<dbReference type="GO" id="GO:0016887">
    <property type="term" value="F:ATP hydrolysis activity"/>
    <property type="evidence" value="ECO:0007669"/>
    <property type="project" value="InterPro"/>
</dbReference>
<evidence type="ECO:0000256" key="6">
    <source>
        <dbReference type="SAM" id="Coils"/>
    </source>
</evidence>
<comment type="catalytic activity">
    <reaction evidence="4">
        <text>ATP + H2O = ADP + phosphate + H(+)</text>
        <dbReference type="Rhea" id="RHEA:13065"/>
        <dbReference type="ChEBI" id="CHEBI:15377"/>
        <dbReference type="ChEBI" id="CHEBI:15378"/>
        <dbReference type="ChEBI" id="CHEBI:30616"/>
        <dbReference type="ChEBI" id="CHEBI:43474"/>
        <dbReference type="ChEBI" id="CHEBI:456216"/>
    </reaction>
</comment>
<dbReference type="InterPro" id="IPR037118">
    <property type="entry name" value="Val-tRNA_synth_C_sf"/>
</dbReference>
<dbReference type="PANTHER" id="PTHR42855:SF2">
    <property type="entry name" value="DRUG RESISTANCE ABC TRANSPORTER,ATP-BINDING PROTEIN"/>
    <property type="match status" value="1"/>
</dbReference>
<dbReference type="FunFam" id="3.40.50.300:FF:000309">
    <property type="entry name" value="ABC transporter ATP-binding protein"/>
    <property type="match status" value="1"/>
</dbReference>
<keyword evidence="3 9" id="KW-0067">ATP-binding</keyword>
<evidence type="ECO:0000256" key="4">
    <source>
        <dbReference type="ARBA" id="ARBA00049360"/>
    </source>
</evidence>
<reference evidence="9 10" key="1">
    <citation type="submission" date="2016-12" db="EMBL/GenBank/DDBJ databases">
        <authorList>
            <person name="Song W.-J."/>
            <person name="Kurnit D.M."/>
        </authorList>
    </citation>
    <scope>NUCLEOTIDE SEQUENCE [LARGE SCALE GENOMIC DNA]</scope>
    <source>
        <strain evidence="9 10">DSM 18488</strain>
    </source>
</reference>
<dbReference type="AlphaFoldDB" id="A0A1M7XXD1"/>
<name>A0A1M7XXD1_9BACT</name>
<dbReference type="InterPro" id="IPR032524">
    <property type="entry name" value="ABC_tran_C"/>
</dbReference>
<feature type="domain" description="ABC transporter" evidence="8">
    <location>
        <begin position="2"/>
        <end position="260"/>
    </location>
</feature>
<evidence type="ECO:0000313" key="9">
    <source>
        <dbReference type="EMBL" id="SHO43579.1"/>
    </source>
</evidence>
<dbReference type="RefSeq" id="WP_073611803.1">
    <property type="nucleotide sequence ID" value="NZ_FRFE01000002.1"/>
</dbReference>
<keyword evidence="6" id="KW-0175">Coiled coil</keyword>
<comment type="similarity">
    <text evidence="5">Belongs to the ABC transporter superfamily. ABCF family. Uup subfamily.</text>
</comment>
<dbReference type="InterPro" id="IPR003439">
    <property type="entry name" value="ABC_transporter-like_ATP-bd"/>
</dbReference>
<dbReference type="InterPro" id="IPR032781">
    <property type="entry name" value="ABC_tran_Xtn"/>
</dbReference>
<dbReference type="CDD" id="cd03221">
    <property type="entry name" value="ABCF_EF-3"/>
    <property type="match status" value="2"/>
</dbReference>
<dbReference type="OrthoDB" id="9808609at2"/>
<dbReference type="EMBL" id="FRFE01000002">
    <property type="protein sequence ID" value="SHO43579.1"/>
    <property type="molecule type" value="Genomic_DNA"/>
</dbReference>
<evidence type="ECO:0000256" key="5">
    <source>
        <dbReference type="ARBA" id="ARBA00061478"/>
    </source>
</evidence>
<evidence type="ECO:0000256" key="7">
    <source>
        <dbReference type="SAM" id="MobiDB-lite"/>
    </source>
</evidence>
<keyword evidence="10" id="KW-1185">Reference proteome</keyword>
<feature type="region of interest" description="Disordered" evidence="7">
    <location>
        <begin position="544"/>
        <end position="578"/>
    </location>
</feature>
<dbReference type="InterPro" id="IPR051309">
    <property type="entry name" value="ABCF_ATPase"/>
</dbReference>
<dbReference type="FunFam" id="3.40.50.300:FF:000011">
    <property type="entry name" value="Putative ABC transporter ATP-binding component"/>
    <property type="match status" value="1"/>
</dbReference>
<dbReference type="SUPFAM" id="SSF52540">
    <property type="entry name" value="P-loop containing nucleoside triphosphate hydrolases"/>
    <property type="match status" value="2"/>
</dbReference>
<evidence type="ECO:0000256" key="3">
    <source>
        <dbReference type="ARBA" id="ARBA00022840"/>
    </source>
</evidence>
<keyword evidence="2" id="KW-0547">Nucleotide-binding</keyword>
<sequence>MLSVNHLDIRYGEKHLFKDISVQVHDGNRIGLVGVNGAGKSTLLKIMAGVAATDDGVVTCAKSFTVGYLPQESNELLTGRTLYEEAQTAFDSLLLLQREAEEIHDRLEGIAPDSKECEKLLQRQGEIQHRLDGSDIYTMQAKIEKVLLGLGFRQEDMSRPVSAFSGGWLMRLKLAKMLLEAPSLLLLDEPTNHLDLESLTWVEEFLRTYQGAMVVVSHDRTFLDKATTATWEISFGKITAYKGNYTFYLAGKEERRAIEKAAYENQQARISQTMRFVDRFRAKSTKAKQVQSRLKQLDKMELLELGDDEMRISFSFPPAPSSGRDVMQVESLEKSYNGKRVFKDVNLQLQRGDKVAVVGVNGAGKSTLLKILAGIIGKDSGVVRFGTNVKLSYFGQHQAQELSPSLSALETMALCGEDLTVTRMRSLLGAFLFRGEEVEKKVSVLSGGEKSRLALAKMIATPANLMLLDEPTNHLDMSSQEILQEAMAQYDGTIVVVSHNRYFVDSFVNRVLEVKDGHVTMYEGNVAEYLRKIELMAERLKEQGQAQVKEDSAVEDSDPDGKQSRKDRKRQEAELRQQRSKLAGPWLKQVQEAEASIEKLEVEKEDLEALMADPDLYSDEKAWTETSRRYEECKRRLERFYDRWEKAQEEIEKVDAKLGLQS</sequence>
<dbReference type="Gene3D" id="1.10.287.380">
    <property type="entry name" value="Valyl-tRNA synthetase, C-terminal domain"/>
    <property type="match status" value="1"/>
</dbReference>
<feature type="compositionally biased region" description="Basic and acidic residues" evidence="7">
    <location>
        <begin position="559"/>
        <end position="577"/>
    </location>
</feature>
<organism evidence="9 10">
    <name type="scientific">Desulfopila aestuarii DSM 18488</name>
    <dbReference type="NCBI Taxonomy" id="1121416"/>
    <lineage>
        <taxon>Bacteria</taxon>
        <taxon>Pseudomonadati</taxon>
        <taxon>Thermodesulfobacteriota</taxon>
        <taxon>Desulfobulbia</taxon>
        <taxon>Desulfobulbales</taxon>
        <taxon>Desulfocapsaceae</taxon>
        <taxon>Desulfopila</taxon>
    </lineage>
</organism>
<accession>A0A1M7XXD1</accession>
<proteinExistence type="inferred from homology"/>
<feature type="coiled-coil region" evidence="6">
    <location>
        <begin position="590"/>
        <end position="657"/>
    </location>
</feature>
<dbReference type="Gene3D" id="3.40.50.300">
    <property type="entry name" value="P-loop containing nucleotide triphosphate hydrolases"/>
    <property type="match status" value="2"/>
</dbReference>
<dbReference type="GO" id="GO:0005524">
    <property type="term" value="F:ATP binding"/>
    <property type="evidence" value="ECO:0007669"/>
    <property type="project" value="UniProtKB-KW"/>
</dbReference>
<dbReference type="Pfam" id="PF00005">
    <property type="entry name" value="ABC_tran"/>
    <property type="match status" value="2"/>
</dbReference>
<dbReference type="Pfam" id="PF12848">
    <property type="entry name" value="ABC_tran_Xtn"/>
    <property type="match status" value="1"/>
</dbReference>
<evidence type="ECO:0000259" key="8">
    <source>
        <dbReference type="PROSITE" id="PS50893"/>
    </source>
</evidence>
<feature type="domain" description="ABC transporter" evidence="8">
    <location>
        <begin position="327"/>
        <end position="548"/>
    </location>
</feature>
<dbReference type="PANTHER" id="PTHR42855">
    <property type="entry name" value="ABC TRANSPORTER ATP-BINDING SUBUNIT"/>
    <property type="match status" value="1"/>
</dbReference>
<evidence type="ECO:0000256" key="1">
    <source>
        <dbReference type="ARBA" id="ARBA00022737"/>
    </source>
</evidence>
<dbReference type="PROSITE" id="PS00211">
    <property type="entry name" value="ABC_TRANSPORTER_1"/>
    <property type="match status" value="2"/>
</dbReference>
<evidence type="ECO:0000313" key="10">
    <source>
        <dbReference type="Proteomes" id="UP000184603"/>
    </source>
</evidence>